<evidence type="ECO:0000256" key="3">
    <source>
        <dbReference type="ARBA" id="ARBA00023002"/>
    </source>
</evidence>
<evidence type="ECO:0000256" key="1">
    <source>
        <dbReference type="ARBA" id="ARBA00007870"/>
    </source>
</evidence>
<comment type="catalytic activity">
    <reaction evidence="4">
        <text>(R)-pantoate + NADP(+) = 2-dehydropantoate + NADPH + H(+)</text>
        <dbReference type="Rhea" id="RHEA:16233"/>
        <dbReference type="ChEBI" id="CHEBI:11561"/>
        <dbReference type="ChEBI" id="CHEBI:15378"/>
        <dbReference type="ChEBI" id="CHEBI:15980"/>
        <dbReference type="ChEBI" id="CHEBI:57783"/>
        <dbReference type="ChEBI" id="CHEBI:58349"/>
        <dbReference type="EC" id="1.1.1.169"/>
    </reaction>
</comment>
<dbReference type="FunFam" id="3.40.50.720:FF:000307">
    <property type="entry name" value="2-dehydropantoate 2-reductase"/>
    <property type="match status" value="1"/>
</dbReference>
<dbReference type="InterPro" id="IPR013328">
    <property type="entry name" value="6PGD_dom2"/>
</dbReference>
<accession>A0A7T6ZAU5</accession>
<dbReference type="EMBL" id="CP054706">
    <property type="protein sequence ID" value="QQK80094.1"/>
    <property type="molecule type" value="Genomic_DNA"/>
</dbReference>
<keyword evidence="8" id="KW-1185">Reference proteome</keyword>
<keyword evidence="3 4" id="KW-0560">Oxidoreductase</keyword>
<dbReference type="PANTHER" id="PTHR21708:SF26">
    <property type="entry name" value="2-DEHYDROPANTOATE 2-REDUCTASE"/>
    <property type="match status" value="1"/>
</dbReference>
<comment type="function">
    <text evidence="4">Catalyzes the NADPH-dependent reduction of ketopantoate into pantoic acid.</text>
</comment>
<protein>
    <recommendedName>
        <fullName evidence="4">2-dehydropantoate 2-reductase</fullName>
        <ecNumber evidence="4">1.1.1.169</ecNumber>
    </recommendedName>
    <alternativeName>
        <fullName evidence="4">Ketopantoate reductase</fullName>
    </alternativeName>
</protein>
<keyword evidence="2 4" id="KW-0521">NADP</keyword>
<dbReference type="SUPFAM" id="SSF48179">
    <property type="entry name" value="6-phosphogluconate dehydrogenase C-terminal domain-like"/>
    <property type="match status" value="1"/>
</dbReference>
<feature type="domain" description="Ketopantoate reductase N-terminal" evidence="5">
    <location>
        <begin position="6"/>
        <end position="152"/>
    </location>
</feature>
<evidence type="ECO:0000256" key="4">
    <source>
        <dbReference type="RuleBase" id="RU362068"/>
    </source>
</evidence>
<dbReference type="KEGG" id="scib:HUG20_09460"/>
<evidence type="ECO:0000313" key="7">
    <source>
        <dbReference type="EMBL" id="QQK80094.1"/>
    </source>
</evidence>
<dbReference type="AlphaFoldDB" id="A0A7T6ZAU5"/>
<dbReference type="NCBIfam" id="TIGR00745">
    <property type="entry name" value="apbA_panE"/>
    <property type="match status" value="1"/>
</dbReference>
<comment type="similarity">
    <text evidence="1 4">Belongs to the ketopantoate reductase family.</text>
</comment>
<evidence type="ECO:0000256" key="2">
    <source>
        <dbReference type="ARBA" id="ARBA00022857"/>
    </source>
</evidence>
<dbReference type="InterPro" id="IPR036291">
    <property type="entry name" value="NAD(P)-bd_dom_sf"/>
</dbReference>
<evidence type="ECO:0000259" key="6">
    <source>
        <dbReference type="Pfam" id="PF08546"/>
    </source>
</evidence>
<sequence>MGLKFLVVGAGAVGGYFGGRLLEAGENVTFLVRSKRRKQLEQNGLVLQSVKGDATLYPPLIEKGEAGTFDVILLSTKAYQLPNVLPDLKDFMHNETAVIPLLNGIGHLDTLDQYFNKDKVLGGLCFIESTLTKDGHILHTSSGHRLSFGERNGKLSERVERIAASFEKTNADVQASIHISEAMWRKYLFITTLSGITTLFNSPVGPIRNSHEGQAFTDQLIEEIVTTMRQTDEPIKDDFADKAWRQFMKVSEETKASMQKDKEKGLPVEADHIQGYLLQIAESNELSTPYLQAVYANLKVYEQMRKDAD</sequence>
<dbReference type="InterPro" id="IPR003710">
    <property type="entry name" value="ApbA"/>
</dbReference>
<dbReference type="Gene3D" id="3.40.50.720">
    <property type="entry name" value="NAD(P)-binding Rossmann-like Domain"/>
    <property type="match status" value="1"/>
</dbReference>
<dbReference type="Pfam" id="PF08546">
    <property type="entry name" value="ApbA_C"/>
    <property type="match status" value="1"/>
</dbReference>
<dbReference type="PANTHER" id="PTHR21708">
    <property type="entry name" value="PROBABLE 2-DEHYDROPANTOATE 2-REDUCTASE"/>
    <property type="match status" value="1"/>
</dbReference>
<dbReference type="EC" id="1.1.1.169" evidence="4"/>
<dbReference type="InterPro" id="IPR051402">
    <property type="entry name" value="KPR-Related"/>
</dbReference>
<comment type="pathway">
    <text evidence="4">Cofactor biosynthesis; (R)-pantothenate biosynthesis; (R)-pantoate from 3-methyl-2-oxobutanoate: step 2/2.</text>
</comment>
<dbReference type="Pfam" id="PF02558">
    <property type="entry name" value="ApbA"/>
    <property type="match status" value="1"/>
</dbReference>
<dbReference type="Gene3D" id="1.10.1040.10">
    <property type="entry name" value="N-(1-d-carboxylethyl)-l-norvaline Dehydrogenase, domain 2"/>
    <property type="match status" value="1"/>
</dbReference>
<organism evidence="7 8">
    <name type="scientific">Salicibibacter cibi</name>
    <dbReference type="NCBI Taxonomy" id="2743001"/>
    <lineage>
        <taxon>Bacteria</taxon>
        <taxon>Bacillati</taxon>
        <taxon>Bacillota</taxon>
        <taxon>Bacilli</taxon>
        <taxon>Bacillales</taxon>
        <taxon>Bacillaceae</taxon>
        <taxon>Salicibibacter</taxon>
    </lineage>
</organism>
<dbReference type="UniPathway" id="UPA00028">
    <property type="reaction ID" value="UER00004"/>
</dbReference>
<dbReference type="InterPro" id="IPR008927">
    <property type="entry name" value="6-PGluconate_DH-like_C_sf"/>
</dbReference>
<evidence type="ECO:0000259" key="5">
    <source>
        <dbReference type="Pfam" id="PF02558"/>
    </source>
</evidence>
<dbReference type="GO" id="GO:0008677">
    <property type="term" value="F:2-dehydropantoate 2-reductase activity"/>
    <property type="evidence" value="ECO:0007669"/>
    <property type="project" value="UniProtKB-EC"/>
</dbReference>
<dbReference type="FunFam" id="1.10.1040.10:FF:000017">
    <property type="entry name" value="2-dehydropantoate 2-reductase"/>
    <property type="match status" value="1"/>
</dbReference>
<dbReference type="GO" id="GO:0005737">
    <property type="term" value="C:cytoplasm"/>
    <property type="evidence" value="ECO:0007669"/>
    <property type="project" value="TreeGrafter"/>
</dbReference>
<dbReference type="RefSeq" id="WP_200090268.1">
    <property type="nucleotide sequence ID" value="NZ_CP054706.1"/>
</dbReference>
<dbReference type="InterPro" id="IPR013752">
    <property type="entry name" value="KPA_reductase"/>
</dbReference>
<dbReference type="GO" id="GO:0015940">
    <property type="term" value="P:pantothenate biosynthetic process"/>
    <property type="evidence" value="ECO:0007669"/>
    <property type="project" value="UniProtKB-UniPathway"/>
</dbReference>
<dbReference type="Proteomes" id="UP000595349">
    <property type="component" value="Chromosome"/>
</dbReference>
<gene>
    <name evidence="7" type="ORF">HUG20_09460</name>
</gene>
<reference evidence="7 8" key="1">
    <citation type="submission" date="2020-06" db="EMBL/GenBank/DDBJ databases">
        <title>Genomic analysis of Salicibibacter sp. NKC21-4.</title>
        <authorList>
            <person name="Oh Y.J."/>
        </authorList>
    </citation>
    <scope>NUCLEOTIDE SEQUENCE [LARGE SCALE GENOMIC DNA]</scope>
    <source>
        <strain evidence="7 8">NKC21-4</strain>
    </source>
</reference>
<feature type="domain" description="Ketopantoate reductase C-terminal" evidence="6">
    <location>
        <begin position="179"/>
        <end position="302"/>
    </location>
</feature>
<dbReference type="SUPFAM" id="SSF51735">
    <property type="entry name" value="NAD(P)-binding Rossmann-fold domains"/>
    <property type="match status" value="1"/>
</dbReference>
<evidence type="ECO:0000313" key="8">
    <source>
        <dbReference type="Proteomes" id="UP000595349"/>
    </source>
</evidence>
<dbReference type="InterPro" id="IPR013332">
    <property type="entry name" value="KPR_N"/>
</dbReference>
<name>A0A7T6ZAU5_9BACI</name>
<proteinExistence type="inferred from homology"/>
<keyword evidence="4" id="KW-0566">Pantothenate biosynthesis</keyword>